<evidence type="ECO:0000313" key="13">
    <source>
        <dbReference type="EnsemblMetazoa" id="tetur12g02190.1"/>
    </source>
</evidence>
<evidence type="ECO:0000256" key="2">
    <source>
        <dbReference type="ARBA" id="ARBA00022741"/>
    </source>
</evidence>
<dbReference type="EC" id="3.6.4.13" evidence="1"/>
<keyword evidence="5" id="KW-0067">ATP-binding</keyword>
<evidence type="ECO:0000313" key="14">
    <source>
        <dbReference type="Proteomes" id="UP000015104"/>
    </source>
</evidence>
<dbReference type="InterPro" id="IPR014014">
    <property type="entry name" value="RNA_helicase_DEAD_Q_motif"/>
</dbReference>
<feature type="domain" description="Helicase ATP-binding" evidence="10">
    <location>
        <begin position="105"/>
        <end position="275"/>
    </location>
</feature>
<dbReference type="FunFam" id="3.40.50.300:FF:000849">
    <property type="entry name" value="ATP-dependent RNA helicase DBP5"/>
    <property type="match status" value="1"/>
</dbReference>
<evidence type="ECO:0000259" key="11">
    <source>
        <dbReference type="PROSITE" id="PS51194"/>
    </source>
</evidence>
<evidence type="ECO:0000256" key="3">
    <source>
        <dbReference type="ARBA" id="ARBA00022801"/>
    </source>
</evidence>
<evidence type="ECO:0000256" key="1">
    <source>
        <dbReference type="ARBA" id="ARBA00012552"/>
    </source>
</evidence>
<evidence type="ECO:0000259" key="12">
    <source>
        <dbReference type="PROSITE" id="PS51195"/>
    </source>
</evidence>
<dbReference type="GO" id="GO:0003724">
    <property type="term" value="F:RNA helicase activity"/>
    <property type="evidence" value="ECO:0007669"/>
    <property type="project" value="UniProtKB-EC"/>
</dbReference>
<keyword evidence="2" id="KW-0547">Nucleotide-binding</keyword>
<feature type="region of interest" description="Disordered" evidence="9">
    <location>
        <begin position="1"/>
        <end position="31"/>
    </location>
</feature>
<dbReference type="InterPro" id="IPR027417">
    <property type="entry name" value="P-loop_NTPase"/>
</dbReference>
<dbReference type="GO" id="GO:0016787">
    <property type="term" value="F:hydrolase activity"/>
    <property type="evidence" value="ECO:0007669"/>
    <property type="project" value="UniProtKB-KW"/>
</dbReference>
<dbReference type="CDD" id="cd17963">
    <property type="entry name" value="DEADc_DDX19_DDX25"/>
    <property type="match status" value="1"/>
</dbReference>
<dbReference type="InterPro" id="IPR011545">
    <property type="entry name" value="DEAD/DEAH_box_helicase_dom"/>
</dbReference>
<dbReference type="eggNOG" id="KOG0332">
    <property type="taxonomic scope" value="Eukaryota"/>
</dbReference>
<dbReference type="Proteomes" id="UP000015104">
    <property type="component" value="Unassembled WGS sequence"/>
</dbReference>
<feature type="compositionally biased region" description="Basic and acidic residues" evidence="9">
    <location>
        <begin position="11"/>
        <end position="25"/>
    </location>
</feature>
<dbReference type="CDD" id="cd18787">
    <property type="entry name" value="SF2_C_DEAD"/>
    <property type="match status" value="1"/>
</dbReference>
<evidence type="ECO:0000256" key="8">
    <source>
        <dbReference type="PROSITE-ProRule" id="PRU00552"/>
    </source>
</evidence>
<sequence length="442" mass="49685">MAEAANPSDDGLVKKVEEVSLKEDNRDDDDETVDLATLSLMRKLTRNRILESKSNEVEVTRANPNSPLHSVKSFEELNLPEGLLKGIYEMGFSAPSKIQETVLPILLSNPPTNIIAQSQSGTGKTAAFLLSSLARVDDSLNYPQVLILSPTYELALQTGQVAEFMAKHKKTIKFKYVVRGVELHRDSQIQEHVILGTPGKVMDAALRYRCFDIRKIRVLVLDEADVMIDTQGHRNQSIRIKNALSSNCQIMFFSATYEGAVMEFAEQIVKDPVIIRLKKEEETLANLFGTLTIGQVFIFCQTKKAAAWLTDKLRKDGHSVGIITGDLTVEERTEVINRFRDGVERVLIATNLMARGIDVDQVTVVINYDLPIDITTKDIDFETYLHRIGRTGRFGKSGLAINMVDSQRTLEMIKKLEQHYGREISMLDANDLDRLEELNKES</sequence>
<dbReference type="GO" id="GO:0005524">
    <property type="term" value="F:ATP binding"/>
    <property type="evidence" value="ECO:0007669"/>
    <property type="project" value="UniProtKB-KW"/>
</dbReference>
<organism evidence="13 14">
    <name type="scientific">Tetranychus urticae</name>
    <name type="common">Two-spotted spider mite</name>
    <dbReference type="NCBI Taxonomy" id="32264"/>
    <lineage>
        <taxon>Eukaryota</taxon>
        <taxon>Metazoa</taxon>
        <taxon>Ecdysozoa</taxon>
        <taxon>Arthropoda</taxon>
        <taxon>Chelicerata</taxon>
        <taxon>Arachnida</taxon>
        <taxon>Acari</taxon>
        <taxon>Acariformes</taxon>
        <taxon>Trombidiformes</taxon>
        <taxon>Prostigmata</taxon>
        <taxon>Eleutherengona</taxon>
        <taxon>Raphignathae</taxon>
        <taxon>Tetranychoidea</taxon>
        <taxon>Tetranychidae</taxon>
        <taxon>Tetranychus</taxon>
    </lineage>
</organism>
<feature type="short sequence motif" description="Q motif" evidence="8">
    <location>
        <begin position="72"/>
        <end position="100"/>
    </location>
</feature>
<evidence type="ECO:0000256" key="6">
    <source>
        <dbReference type="ARBA" id="ARBA00022884"/>
    </source>
</evidence>
<name>T1KIQ4_TETUR</name>
<keyword evidence="14" id="KW-1185">Reference proteome</keyword>
<accession>T1KIQ4</accession>
<evidence type="ECO:0000259" key="10">
    <source>
        <dbReference type="PROSITE" id="PS51192"/>
    </source>
</evidence>
<dbReference type="PROSITE" id="PS51195">
    <property type="entry name" value="Q_MOTIF"/>
    <property type="match status" value="1"/>
</dbReference>
<keyword evidence="6" id="KW-0694">RNA-binding</keyword>
<dbReference type="InterPro" id="IPR001650">
    <property type="entry name" value="Helicase_C-like"/>
</dbReference>
<reference evidence="14" key="1">
    <citation type="submission" date="2011-08" db="EMBL/GenBank/DDBJ databases">
        <authorList>
            <person name="Rombauts S."/>
        </authorList>
    </citation>
    <scope>NUCLEOTIDE SEQUENCE</scope>
    <source>
        <strain evidence="14">London</strain>
    </source>
</reference>
<dbReference type="GO" id="GO:0003723">
    <property type="term" value="F:RNA binding"/>
    <property type="evidence" value="ECO:0007669"/>
    <property type="project" value="UniProtKB-KW"/>
</dbReference>
<comment type="catalytic activity">
    <reaction evidence="7">
        <text>ATP + H2O = ADP + phosphate + H(+)</text>
        <dbReference type="Rhea" id="RHEA:13065"/>
        <dbReference type="ChEBI" id="CHEBI:15377"/>
        <dbReference type="ChEBI" id="CHEBI:15378"/>
        <dbReference type="ChEBI" id="CHEBI:30616"/>
        <dbReference type="ChEBI" id="CHEBI:43474"/>
        <dbReference type="ChEBI" id="CHEBI:456216"/>
        <dbReference type="EC" id="3.6.4.13"/>
    </reaction>
</comment>
<dbReference type="PROSITE" id="PS51194">
    <property type="entry name" value="HELICASE_CTER"/>
    <property type="match status" value="1"/>
</dbReference>
<dbReference type="SMART" id="SM00487">
    <property type="entry name" value="DEXDc"/>
    <property type="match status" value="1"/>
</dbReference>
<dbReference type="SUPFAM" id="SSF52540">
    <property type="entry name" value="P-loop containing nucleoside triphosphate hydrolases"/>
    <property type="match status" value="1"/>
</dbReference>
<protein>
    <recommendedName>
        <fullName evidence="1">RNA helicase</fullName>
        <ecNumber evidence="1">3.6.4.13</ecNumber>
    </recommendedName>
</protein>
<dbReference type="Pfam" id="PF00271">
    <property type="entry name" value="Helicase_C"/>
    <property type="match status" value="1"/>
</dbReference>
<evidence type="ECO:0000256" key="7">
    <source>
        <dbReference type="ARBA" id="ARBA00047984"/>
    </source>
</evidence>
<dbReference type="SMART" id="SM00490">
    <property type="entry name" value="HELICc"/>
    <property type="match status" value="1"/>
</dbReference>
<proteinExistence type="predicted"/>
<keyword evidence="3" id="KW-0378">Hydrolase</keyword>
<dbReference type="EMBL" id="CAEY01000114">
    <property type="status" value="NOT_ANNOTATED_CDS"/>
    <property type="molecule type" value="Genomic_DNA"/>
</dbReference>
<feature type="domain" description="Helicase C-terminal" evidence="11">
    <location>
        <begin position="269"/>
        <end position="435"/>
    </location>
</feature>
<dbReference type="PANTHER" id="PTHR47958">
    <property type="entry name" value="ATP-DEPENDENT RNA HELICASE DBP3"/>
    <property type="match status" value="1"/>
</dbReference>
<dbReference type="PROSITE" id="PS51192">
    <property type="entry name" value="HELICASE_ATP_BIND_1"/>
    <property type="match status" value="1"/>
</dbReference>
<dbReference type="Pfam" id="PF00270">
    <property type="entry name" value="DEAD"/>
    <property type="match status" value="1"/>
</dbReference>
<feature type="domain" description="DEAD-box RNA helicase Q" evidence="12">
    <location>
        <begin position="72"/>
        <end position="100"/>
    </location>
</feature>
<dbReference type="EnsemblMetazoa" id="tetur12g02190.1">
    <property type="protein sequence ID" value="tetur12g02190.1"/>
    <property type="gene ID" value="tetur12g02190"/>
</dbReference>
<evidence type="ECO:0000256" key="9">
    <source>
        <dbReference type="SAM" id="MobiDB-lite"/>
    </source>
</evidence>
<dbReference type="AlphaFoldDB" id="T1KIQ4"/>
<dbReference type="HOGENOM" id="CLU_003041_1_0_1"/>
<evidence type="ECO:0000256" key="5">
    <source>
        <dbReference type="ARBA" id="ARBA00022840"/>
    </source>
</evidence>
<keyword evidence="4" id="KW-0347">Helicase</keyword>
<reference evidence="13" key="2">
    <citation type="submission" date="2015-06" db="UniProtKB">
        <authorList>
            <consortium name="EnsemblMetazoa"/>
        </authorList>
    </citation>
    <scope>IDENTIFICATION</scope>
</reference>
<dbReference type="STRING" id="32264.T1KIQ4"/>
<dbReference type="InterPro" id="IPR014001">
    <property type="entry name" value="Helicase_ATP-bd"/>
</dbReference>
<evidence type="ECO:0000256" key="4">
    <source>
        <dbReference type="ARBA" id="ARBA00022806"/>
    </source>
</evidence>
<dbReference type="Gene3D" id="3.40.50.300">
    <property type="entry name" value="P-loop containing nucleotide triphosphate hydrolases"/>
    <property type="match status" value="2"/>
</dbReference>